<reference evidence="3 5" key="1">
    <citation type="submission" date="2017-05" db="EMBL/GenBank/DDBJ databases">
        <title>The Genome Sequence of Enterococcus mundtii 6B1_DIV0119.</title>
        <authorList>
            <consortium name="The Broad Institute Genomics Platform"/>
            <consortium name="The Broad Institute Genomic Center for Infectious Diseases"/>
            <person name="Earl A."/>
            <person name="Manson A."/>
            <person name="Schwartman J."/>
            <person name="Gilmore M."/>
            <person name="Abouelleil A."/>
            <person name="Cao P."/>
            <person name="Chapman S."/>
            <person name="Cusick C."/>
            <person name="Shea T."/>
            <person name="Young S."/>
            <person name="Neafsey D."/>
            <person name="Nusbaum C."/>
            <person name="Birren B."/>
        </authorList>
    </citation>
    <scope>NUCLEOTIDE SEQUENCE [LARGE SCALE GENOMIC DNA]</scope>
    <source>
        <strain evidence="3 5">6B1_DIV0119</strain>
    </source>
</reference>
<evidence type="ECO:0000313" key="3">
    <source>
        <dbReference type="EMBL" id="OTP27212.1"/>
    </source>
</evidence>
<reference evidence="2 7" key="3">
    <citation type="submission" date="2019-07" db="EMBL/GenBank/DDBJ databases">
        <title>Whole genome shotgun sequence of Enterococcus mundtii NBRC 100490.</title>
        <authorList>
            <person name="Hosoyama A."/>
            <person name="Uohara A."/>
            <person name="Ohji S."/>
            <person name="Ichikawa N."/>
        </authorList>
    </citation>
    <scope>NUCLEOTIDE SEQUENCE [LARGE SCALE GENOMIC DNA]</scope>
    <source>
        <strain evidence="2 7">NBRC 100490</strain>
    </source>
</reference>
<dbReference type="Proteomes" id="UP000195024">
    <property type="component" value="Unassembled WGS sequence"/>
</dbReference>
<sequence>MLNIYFVFGVPAFLLILYLVFALIRKRTSIHYLGFILLIIAGFMLVFNLQTWQQALSELSHTSSAELSAELGYSVYLIWVPIGIATLLFLLNIFRALLRIKQIRKKNK</sequence>
<reference evidence="4 6" key="2">
    <citation type="journal article" date="2018" name="Pathog. Dis.">
        <title>Whole-genome sequencing based characterization of antimicrobial resistance in Enterococcus.</title>
        <authorList>
            <person name="Tyson G."/>
        </authorList>
    </citation>
    <scope>NUCLEOTIDE SEQUENCE [LARGE SCALE GENOMIC DNA]</scope>
    <source>
        <strain evidence="4 6">CVM N55263</strain>
    </source>
</reference>
<dbReference type="GeneID" id="60999243"/>
<keyword evidence="1" id="KW-0812">Transmembrane</keyword>
<name>A0A1L8UTA3_ENTMU</name>
<evidence type="ECO:0000313" key="5">
    <source>
        <dbReference type="Proteomes" id="UP000195024"/>
    </source>
</evidence>
<evidence type="ECO:0000313" key="4">
    <source>
        <dbReference type="EMBL" id="PQF22588.1"/>
    </source>
</evidence>
<dbReference type="EMBL" id="PUAP01000030">
    <property type="protein sequence ID" value="PQF22588.1"/>
    <property type="molecule type" value="Genomic_DNA"/>
</dbReference>
<keyword evidence="7" id="KW-1185">Reference proteome</keyword>
<gene>
    <name evidence="3" type="ORF">A5802_000947</name>
    <name evidence="4" type="ORF">CUS89_10690</name>
    <name evidence="2" type="ORF">EMU01_00160</name>
</gene>
<dbReference type="Proteomes" id="UP000321175">
    <property type="component" value="Unassembled WGS sequence"/>
</dbReference>
<keyword evidence="1" id="KW-0472">Membrane</keyword>
<keyword evidence="1" id="KW-1133">Transmembrane helix</keyword>
<dbReference type="EMBL" id="NGMS01000001">
    <property type="protein sequence ID" value="OTP27212.1"/>
    <property type="molecule type" value="Genomic_DNA"/>
</dbReference>
<dbReference type="Proteomes" id="UP000237934">
    <property type="component" value="Unassembled WGS sequence"/>
</dbReference>
<evidence type="ECO:0000313" key="2">
    <source>
        <dbReference type="EMBL" id="GEL78872.1"/>
    </source>
</evidence>
<accession>A0A1L8UTA3</accession>
<dbReference type="EMBL" id="BJWA01000001">
    <property type="protein sequence ID" value="GEL78872.1"/>
    <property type="molecule type" value="Genomic_DNA"/>
</dbReference>
<organism evidence="3 5">
    <name type="scientific">Enterococcus mundtii</name>
    <dbReference type="NCBI Taxonomy" id="53346"/>
    <lineage>
        <taxon>Bacteria</taxon>
        <taxon>Bacillati</taxon>
        <taxon>Bacillota</taxon>
        <taxon>Bacilli</taxon>
        <taxon>Lactobacillales</taxon>
        <taxon>Enterococcaceae</taxon>
        <taxon>Enterococcus</taxon>
    </lineage>
</organism>
<feature type="transmembrane region" description="Helical" evidence="1">
    <location>
        <begin position="6"/>
        <end position="24"/>
    </location>
</feature>
<proteinExistence type="predicted"/>
<feature type="transmembrane region" description="Helical" evidence="1">
    <location>
        <begin position="73"/>
        <end position="98"/>
    </location>
</feature>
<dbReference type="AlphaFoldDB" id="A0A1L8UTA3"/>
<evidence type="ECO:0000256" key="1">
    <source>
        <dbReference type="SAM" id="Phobius"/>
    </source>
</evidence>
<protein>
    <submittedName>
        <fullName evidence="3">Uncharacterized protein</fullName>
    </submittedName>
</protein>
<comment type="caution">
    <text evidence="3">The sequence shown here is derived from an EMBL/GenBank/DDBJ whole genome shotgun (WGS) entry which is preliminary data.</text>
</comment>
<evidence type="ECO:0000313" key="7">
    <source>
        <dbReference type="Proteomes" id="UP000321175"/>
    </source>
</evidence>
<evidence type="ECO:0000313" key="6">
    <source>
        <dbReference type="Proteomes" id="UP000237934"/>
    </source>
</evidence>
<dbReference type="RefSeq" id="WP_071867245.1">
    <property type="nucleotide sequence ID" value="NZ_BJWA01000001.1"/>
</dbReference>
<feature type="transmembrane region" description="Helical" evidence="1">
    <location>
        <begin position="31"/>
        <end position="53"/>
    </location>
</feature>